<dbReference type="EMBL" id="LT629780">
    <property type="protein sequence ID" value="SDU40829.1"/>
    <property type="molecule type" value="Genomic_DNA"/>
</dbReference>
<dbReference type="RefSeq" id="WP_090215715.1">
    <property type="nucleotide sequence ID" value="NZ_LT629780.1"/>
</dbReference>
<dbReference type="AlphaFoldDB" id="A0A1H2I9R8"/>
<protein>
    <submittedName>
        <fullName evidence="1">Uncharacterized protein</fullName>
    </submittedName>
</protein>
<evidence type="ECO:0000313" key="2">
    <source>
        <dbReference type="Proteomes" id="UP000243063"/>
    </source>
</evidence>
<organism evidence="1 2">
    <name type="scientific">Geopseudomonas guangdongensis</name>
    <dbReference type="NCBI Taxonomy" id="1245526"/>
    <lineage>
        <taxon>Bacteria</taxon>
        <taxon>Pseudomonadati</taxon>
        <taxon>Pseudomonadota</taxon>
        <taxon>Gammaproteobacteria</taxon>
        <taxon>Pseudomonadales</taxon>
        <taxon>Pseudomonadaceae</taxon>
        <taxon>Geopseudomonas</taxon>
    </lineage>
</organism>
<keyword evidence="2" id="KW-1185">Reference proteome</keyword>
<evidence type="ECO:0000313" key="1">
    <source>
        <dbReference type="EMBL" id="SDU40829.1"/>
    </source>
</evidence>
<gene>
    <name evidence="1" type="ORF">SAMN05216580_2829</name>
</gene>
<proteinExistence type="predicted"/>
<dbReference type="STRING" id="1245526.SAMN05216580_2829"/>
<reference evidence="2" key="1">
    <citation type="submission" date="2016-10" db="EMBL/GenBank/DDBJ databases">
        <authorList>
            <person name="Varghese N."/>
            <person name="Submissions S."/>
        </authorList>
    </citation>
    <scope>NUCLEOTIDE SEQUENCE [LARGE SCALE GENOMIC DNA]</scope>
    <source>
        <strain evidence="2">CCTCC 2012022</strain>
    </source>
</reference>
<dbReference type="Proteomes" id="UP000243063">
    <property type="component" value="Chromosome I"/>
</dbReference>
<dbReference type="OrthoDB" id="6088841at2"/>
<accession>A0A1H2I9R8</accession>
<name>A0A1H2I9R8_9GAMM</name>
<sequence>MSSFEIESWCKPDPQGKSLPMGLIHFYIGGENRLKLEEAEERLQNDERLTELRVEVDQGSLELVTPPECGPLADCYLRVYLRPDDRRGQFHLIGHRASDGILIYSNAVLIDGLM</sequence>